<proteinExistence type="predicted"/>
<reference evidence="2" key="1">
    <citation type="submission" date="2015-07" db="EMBL/GenBank/DDBJ databases">
        <title>MeaNS - Measles Nucleotide Surveillance Program.</title>
        <authorList>
            <person name="Tran T."/>
            <person name="Druce J."/>
        </authorList>
    </citation>
    <scope>NUCLEOTIDE SEQUENCE</scope>
    <source>
        <strain evidence="2">UCB-OBI-ISO-001</strain>
        <tissue evidence="2">Gonad</tissue>
    </source>
</reference>
<dbReference type="AlphaFoldDB" id="A0A0L8I995"/>
<feature type="transmembrane region" description="Helical" evidence="1">
    <location>
        <begin position="56"/>
        <end position="75"/>
    </location>
</feature>
<keyword evidence="1" id="KW-0472">Membrane</keyword>
<protein>
    <submittedName>
        <fullName evidence="2">Uncharacterized protein</fullName>
    </submittedName>
</protein>
<accession>A0A0L8I995</accession>
<sequence>MCIITITENLMLTSFEQCCWNISQIMENGVEFYGNVDENQGWIVYGDLFIQSLFSFFYFLDIDLLGSSMMIILCYDKNHSR</sequence>
<organism evidence="2">
    <name type="scientific">Octopus bimaculoides</name>
    <name type="common">California two-spotted octopus</name>
    <dbReference type="NCBI Taxonomy" id="37653"/>
    <lineage>
        <taxon>Eukaryota</taxon>
        <taxon>Metazoa</taxon>
        <taxon>Spiralia</taxon>
        <taxon>Lophotrochozoa</taxon>
        <taxon>Mollusca</taxon>
        <taxon>Cephalopoda</taxon>
        <taxon>Coleoidea</taxon>
        <taxon>Octopodiformes</taxon>
        <taxon>Octopoda</taxon>
        <taxon>Incirrata</taxon>
        <taxon>Octopodidae</taxon>
        <taxon>Octopus</taxon>
    </lineage>
</organism>
<evidence type="ECO:0000313" key="2">
    <source>
        <dbReference type="EMBL" id="KOF98056.1"/>
    </source>
</evidence>
<gene>
    <name evidence="2" type="ORF">OCBIM_22027482mg</name>
</gene>
<keyword evidence="1" id="KW-0812">Transmembrane</keyword>
<name>A0A0L8I995_OCTBM</name>
<dbReference type="EMBL" id="KQ416225">
    <property type="protein sequence ID" value="KOF98056.1"/>
    <property type="molecule type" value="Genomic_DNA"/>
</dbReference>
<evidence type="ECO:0000256" key="1">
    <source>
        <dbReference type="SAM" id="Phobius"/>
    </source>
</evidence>
<keyword evidence="1" id="KW-1133">Transmembrane helix</keyword>